<dbReference type="NCBIfam" id="TIGR03534">
    <property type="entry name" value="RF_mod_PrmC"/>
    <property type="match status" value="1"/>
</dbReference>
<dbReference type="InterPro" id="IPR040758">
    <property type="entry name" value="PrmC_N"/>
</dbReference>
<reference evidence="8 9" key="1">
    <citation type="journal article" date="2015" name="Genome Announc.">
        <title>Genome Sequence of 'Candidatus Thioglobus autotrophica' Strain EF1, a Chemoautotroph from the SUP05 Clade of Marine Gammaproteobacteria.</title>
        <authorList>
            <person name="Shah V."/>
            <person name="Morris R.M."/>
        </authorList>
    </citation>
    <scope>NUCLEOTIDE SEQUENCE [LARGE SCALE GENOMIC DNA]</scope>
    <source>
        <strain evidence="8 9">EF1</strain>
    </source>
</reference>
<evidence type="ECO:0000313" key="9">
    <source>
        <dbReference type="Proteomes" id="UP000058020"/>
    </source>
</evidence>
<dbReference type="InterPro" id="IPR050320">
    <property type="entry name" value="N5-glutamine_MTase"/>
</dbReference>
<feature type="binding site" evidence="5">
    <location>
        <begin position="109"/>
        <end position="113"/>
    </location>
    <ligand>
        <name>S-adenosyl-L-methionine</name>
        <dbReference type="ChEBI" id="CHEBI:59789"/>
    </ligand>
</feature>
<gene>
    <name evidence="5" type="primary">prmC</name>
    <name evidence="8" type="ORF">SP60_06165</name>
</gene>
<dbReference type="AlphaFoldDB" id="A0A0M4P9L1"/>
<keyword evidence="9" id="KW-1185">Reference proteome</keyword>
<feature type="domain" description="Release factor glutamine methyltransferase N-terminal" evidence="7">
    <location>
        <begin position="13"/>
        <end position="64"/>
    </location>
</feature>
<dbReference type="HAMAP" id="MF_02126">
    <property type="entry name" value="RF_methyltr_PrmC"/>
    <property type="match status" value="1"/>
</dbReference>
<dbReference type="EMBL" id="CP010552">
    <property type="protein sequence ID" value="ALE52822.1"/>
    <property type="molecule type" value="Genomic_DNA"/>
</dbReference>
<dbReference type="InterPro" id="IPR019874">
    <property type="entry name" value="RF_methyltr_PrmC"/>
</dbReference>
<dbReference type="PROSITE" id="PS00092">
    <property type="entry name" value="N6_MTASE"/>
    <property type="match status" value="1"/>
</dbReference>
<dbReference type="InterPro" id="IPR007848">
    <property type="entry name" value="Small_mtfrase_dom"/>
</dbReference>
<evidence type="ECO:0000259" key="7">
    <source>
        <dbReference type="Pfam" id="PF17827"/>
    </source>
</evidence>
<dbReference type="FunFam" id="3.40.50.150:FF:000053">
    <property type="entry name" value="Release factor glutamine methyltransferase"/>
    <property type="match status" value="1"/>
</dbReference>
<dbReference type="Gene3D" id="1.10.8.10">
    <property type="entry name" value="DNA helicase RuvA subunit, C-terminal domain"/>
    <property type="match status" value="1"/>
</dbReference>
<dbReference type="EC" id="2.1.1.297" evidence="5"/>
<evidence type="ECO:0000256" key="4">
    <source>
        <dbReference type="ARBA" id="ARBA00048391"/>
    </source>
</evidence>
<feature type="binding site" evidence="5">
    <location>
        <position position="132"/>
    </location>
    <ligand>
        <name>S-adenosyl-L-methionine</name>
        <dbReference type="ChEBI" id="CHEBI:59789"/>
    </ligand>
</feature>
<accession>A0A0M4P9L1</accession>
<dbReference type="RefSeq" id="WP_053951791.1">
    <property type="nucleotide sequence ID" value="NZ_CP010552.1"/>
</dbReference>
<dbReference type="PANTHER" id="PTHR18895:SF74">
    <property type="entry name" value="MTRF1L RELEASE FACTOR GLUTAMINE METHYLTRANSFERASE"/>
    <property type="match status" value="1"/>
</dbReference>
<comment type="similarity">
    <text evidence="5">Belongs to the protein N5-glutamine methyltransferase family. PrmC subfamily.</text>
</comment>
<feature type="binding site" evidence="5">
    <location>
        <position position="171"/>
    </location>
    <ligand>
        <name>S-adenosyl-L-methionine</name>
        <dbReference type="ChEBI" id="CHEBI:59789"/>
    </ligand>
</feature>
<dbReference type="NCBIfam" id="TIGR00536">
    <property type="entry name" value="hemK_fam"/>
    <property type="match status" value="1"/>
</dbReference>
<dbReference type="InterPro" id="IPR002052">
    <property type="entry name" value="DNA_methylase_N6_adenine_CS"/>
</dbReference>
<dbReference type="Pfam" id="PF17827">
    <property type="entry name" value="PrmC_N"/>
    <property type="match status" value="1"/>
</dbReference>
<dbReference type="PATRIC" id="fig|1705394.5.peg.1228"/>
<dbReference type="Pfam" id="PF05175">
    <property type="entry name" value="MTS"/>
    <property type="match status" value="1"/>
</dbReference>
<feature type="binding site" evidence="5">
    <location>
        <position position="156"/>
    </location>
    <ligand>
        <name>S-adenosyl-L-methionine</name>
        <dbReference type="ChEBI" id="CHEBI:59789"/>
    </ligand>
</feature>
<dbReference type="GO" id="GO:0102559">
    <property type="term" value="F:peptide chain release factor N(5)-glutamine methyltransferase activity"/>
    <property type="evidence" value="ECO:0007669"/>
    <property type="project" value="UniProtKB-EC"/>
</dbReference>
<dbReference type="GO" id="GO:0032259">
    <property type="term" value="P:methylation"/>
    <property type="evidence" value="ECO:0007669"/>
    <property type="project" value="UniProtKB-KW"/>
</dbReference>
<evidence type="ECO:0000313" key="8">
    <source>
        <dbReference type="EMBL" id="ALE52822.1"/>
    </source>
</evidence>
<comment type="catalytic activity">
    <reaction evidence="4 5">
        <text>L-glutaminyl-[peptide chain release factor] + S-adenosyl-L-methionine = N(5)-methyl-L-glutaminyl-[peptide chain release factor] + S-adenosyl-L-homocysteine + H(+)</text>
        <dbReference type="Rhea" id="RHEA:42896"/>
        <dbReference type="Rhea" id="RHEA-COMP:10271"/>
        <dbReference type="Rhea" id="RHEA-COMP:10272"/>
        <dbReference type="ChEBI" id="CHEBI:15378"/>
        <dbReference type="ChEBI" id="CHEBI:30011"/>
        <dbReference type="ChEBI" id="CHEBI:57856"/>
        <dbReference type="ChEBI" id="CHEBI:59789"/>
        <dbReference type="ChEBI" id="CHEBI:61891"/>
        <dbReference type="EC" id="2.1.1.297"/>
    </reaction>
</comment>
<name>A0A0M4P9L1_9GAMM</name>
<protein>
    <recommendedName>
        <fullName evidence="5">Release factor glutamine methyltransferase</fullName>
        <shortName evidence="5">RF MTase</shortName>
        <ecNumber evidence="5">2.1.1.297</ecNumber>
    </recommendedName>
    <alternativeName>
        <fullName evidence="5">N5-glutamine methyltransferase PrmC</fullName>
    </alternativeName>
    <alternativeName>
        <fullName evidence="5">Protein-(glutamine-N5) MTase PrmC</fullName>
    </alternativeName>
    <alternativeName>
        <fullName evidence="5">Protein-glutamine N-methyltransferase PrmC</fullName>
    </alternativeName>
</protein>
<evidence type="ECO:0000256" key="2">
    <source>
        <dbReference type="ARBA" id="ARBA00022679"/>
    </source>
</evidence>
<comment type="function">
    <text evidence="5">Methylates the class 1 translation termination release factors RF1/PrfA and RF2/PrfB on the glutamine residue of the universally conserved GGQ motif.</text>
</comment>
<evidence type="ECO:0000256" key="3">
    <source>
        <dbReference type="ARBA" id="ARBA00022691"/>
    </source>
</evidence>
<dbReference type="PANTHER" id="PTHR18895">
    <property type="entry name" value="HEMK METHYLTRANSFERASE"/>
    <property type="match status" value="1"/>
</dbReference>
<dbReference type="GO" id="GO:0003676">
    <property type="term" value="F:nucleic acid binding"/>
    <property type="evidence" value="ECO:0007669"/>
    <property type="project" value="InterPro"/>
</dbReference>
<dbReference type="SUPFAM" id="SSF53335">
    <property type="entry name" value="S-adenosyl-L-methionine-dependent methyltransferases"/>
    <property type="match status" value="1"/>
</dbReference>
<dbReference type="InterPro" id="IPR029063">
    <property type="entry name" value="SAM-dependent_MTases_sf"/>
</dbReference>
<keyword evidence="2 5" id="KW-0808">Transferase</keyword>
<evidence type="ECO:0000256" key="5">
    <source>
        <dbReference type="HAMAP-Rule" id="MF_02126"/>
    </source>
</evidence>
<keyword evidence="1 5" id="KW-0489">Methyltransferase</keyword>
<dbReference type="KEGG" id="tho:SP60_06165"/>
<sequence>MKTVQDYLKSGAIDIAPLLSLVLEKSGTELISNNHYQLSLGEKSRLESFILKRQKGMPFAYLSGNRGFYHLDFKVTPDTLIPRPETELLIDIALELPYSNQDLKVLDLGTGSGIIAITLADKNPHWQVSATDYSAQALEVAKSNATTQIEFLQGGWFEPVADQTFDLIISNPPYIEENDSYLDDLSFEPISALTAGKDGLDDIRIIINQAPNHLENNGFLLLEHGHDQQARIVELLTENFTHIQTFKDYNSKDRAVLAQVKN</sequence>
<proteinExistence type="inferred from homology"/>
<feature type="domain" description="Methyltransferase small" evidence="6">
    <location>
        <begin position="101"/>
        <end position="179"/>
    </location>
</feature>
<evidence type="ECO:0000259" key="6">
    <source>
        <dbReference type="Pfam" id="PF05175"/>
    </source>
</evidence>
<dbReference type="CDD" id="cd02440">
    <property type="entry name" value="AdoMet_MTases"/>
    <property type="match status" value="1"/>
</dbReference>
<evidence type="ECO:0000256" key="1">
    <source>
        <dbReference type="ARBA" id="ARBA00022603"/>
    </source>
</evidence>
<dbReference type="Proteomes" id="UP000058020">
    <property type="component" value="Chromosome"/>
</dbReference>
<dbReference type="STRING" id="1705394.SP60_06165"/>
<dbReference type="Gene3D" id="3.40.50.150">
    <property type="entry name" value="Vaccinia Virus protein VP39"/>
    <property type="match status" value="1"/>
</dbReference>
<dbReference type="InterPro" id="IPR004556">
    <property type="entry name" value="HemK-like"/>
</dbReference>
<feature type="binding site" evidence="5">
    <location>
        <begin position="171"/>
        <end position="174"/>
    </location>
    <ligand>
        <name>substrate</name>
    </ligand>
</feature>
<organism evidence="8 9">
    <name type="scientific">Candidatus Thioglobus autotrophicus</name>
    <dbReference type="NCBI Taxonomy" id="1705394"/>
    <lineage>
        <taxon>Bacteria</taxon>
        <taxon>Pseudomonadati</taxon>
        <taxon>Pseudomonadota</taxon>
        <taxon>Gammaproteobacteria</taxon>
        <taxon>Candidatus Pseudothioglobaceae</taxon>
        <taxon>Candidatus Thioglobus</taxon>
    </lineage>
</organism>
<keyword evidence="3 5" id="KW-0949">S-adenosyl-L-methionine</keyword>